<keyword evidence="2" id="KW-0597">Phosphoprotein</keyword>
<dbReference type="InterPro" id="IPR014031">
    <property type="entry name" value="Ketoacyl_synth_C"/>
</dbReference>
<dbReference type="RefSeq" id="WP_039103903.1">
    <property type="nucleotide sequence ID" value="NZ_CP009056.1"/>
</dbReference>
<accession>A0A0A7RYN6</accession>
<sequence>MTKNEFSCDALDIAIIGMSGRFAGADSVTQWWKSLLAGEELTHPKLSKNQQGEPWINLQNMIADPYDFDAAFFNIPPGEAILMDPQHRVFLECCYNALEHSGYIPGQIKRVGVYGTTYANSYLMDRVYPYLKVSQDKRYLQTQIGNEKDYLSSFVAYKLGLNGPAVSVQTACSSSLMATQLACDGLITFQADMALAGGITLGFLQEEGYSPSGDKLMSQTGHCAAFSADSTGTVYSSGVGVVVLKRLEDALRDKDTVYAVIKGGAANNDGARRVGFVVPSVEGQSEVIKMALNAAEINPTDITMIETHGTGTPLGDEIELEALHKVFAPECAPHSIQISSVKANIGHLGVASGIASLMKTALALYNQKLPAQINLQHKHKMLLQPTTPFYISDQLTSLPVNQKQLVAVSSFGLGGTNVQLIVQNWLTNHPEQQLSQARYIFPFSAKSATSLHRLLAVYREELADYHENDIGRIAYTLNERRAHFNYRCAIVANSLPELKEQLALKHNIASTVMPVNAENKVVFLFSAYDQALENNIIELMKHQPALKQYCDQLQSRIASLWSMTTWSVLLRHFIYQVSLAQWLIEQGIIPHEMLGNQAGKITADYLSDMITLDEAVLQLKHISSIASTPLVIEDTLRVRLADIALSSGVIMLEMGCPNEFNALYQQNSDWIGQDILCSVLNSTLSQDIYPLLAILWQRGVLNRLPNAIANGTIGLPGYQFDRIRYEIQSDGESEHGTLSVSYTSVEDFVRKMWCTLLCIDQYHEEETIFEYGATSLHIISFINRCNFIYKTALTAADIYAMPCIQEHTAYIAQCVDEIL</sequence>
<dbReference type="SMART" id="SM00825">
    <property type="entry name" value="PKS_KS"/>
    <property type="match status" value="1"/>
</dbReference>
<dbReference type="AlphaFoldDB" id="A0A0A7RYN6"/>
<name>A0A0A7RYN6_FRIPE</name>
<proteinExistence type="predicted"/>
<gene>
    <name evidence="6" type="ORF">FPB0191_00589</name>
</gene>
<dbReference type="GO" id="GO:0005886">
    <property type="term" value="C:plasma membrane"/>
    <property type="evidence" value="ECO:0007669"/>
    <property type="project" value="TreeGrafter"/>
</dbReference>
<dbReference type="Gene3D" id="1.10.1240.100">
    <property type="match status" value="1"/>
</dbReference>
<keyword evidence="3" id="KW-0808">Transferase</keyword>
<dbReference type="HOGENOM" id="CLU_000022_16_6_6"/>
<evidence type="ECO:0000313" key="6">
    <source>
        <dbReference type="EMBL" id="AJA44420.1"/>
    </source>
</evidence>
<evidence type="ECO:0000259" key="5">
    <source>
        <dbReference type="PROSITE" id="PS52004"/>
    </source>
</evidence>
<reference evidence="6 7" key="1">
    <citation type="journal article" date="2014" name="Appl. Environ. Microbiol.">
        <title>Gut symbionts from distinct hosts exhibit genotoxic activity via divergent colibactin biosynthetic pathways.</title>
        <authorList>
            <person name="Engel P."/>
            <person name="Vizcaino M.I."/>
            <person name="Crawford J.M."/>
        </authorList>
    </citation>
    <scope>NUCLEOTIDE SEQUENCE [LARGE SCALE GENOMIC DNA]</scope>
    <source>
        <strain evidence="6 7">PEB0191</strain>
    </source>
</reference>
<keyword evidence="1" id="KW-0596">Phosphopantetheine</keyword>
<dbReference type="PROSITE" id="PS52004">
    <property type="entry name" value="KS3_2"/>
    <property type="match status" value="1"/>
</dbReference>
<dbReference type="SUPFAM" id="SSF47336">
    <property type="entry name" value="ACP-like"/>
    <property type="match status" value="1"/>
</dbReference>
<dbReference type="Pfam" id="PF22621">
    <property type="entry name" value="CurL-like_PKS_C"/>
    <property type="match status" value="1"/>
</dbReference>
<dbReference type="SUPFAM" id="SSF52151">
    <property type="entry name" value="FabD/lysophospholipase-like"/>
    <property type="match status" value="1"/>
</dbReference>
<keyword evidence="7" id="KW-1185">Reference proteome</keyword>
<feature type="domain" description="Ketosynthase family 3 (KS3)" evidence="5">
    <location>
        <begin position="10"/>
        <end position="424"/>
    </location>
</feature>
<dbReference type="STRING" id="1267021.FPB0191_00589"/>
<evidence type="ECO:0000313" key="7">
    <source>
        <dbReference type="Proteomes" id="UP000030901"/>
    </source>
</evidence>
<dbReference type="PANTHER" id="PTHR43775">
    <property type="entry name" value="FATTY ACID SYNTHASE"/>
    <property type="match status" value="1"/>
</dbReference>
<organism evidence="6 7">
    <name type="scientific">Frischella perrara</name>
    <dbReference type="NCBI Taxonomy" id="1267021"/>
    <lineage>
        <taxon>Bacteria</taxon>
        <taxon>Pseudomonadati</taxon>
        <taxon>Pseudomonadota</taxon>
        <taxon>Gammaproteobacteria</taxon>
        <taxon>Orbales</taxon>
        <taxon>Orbaceae</taxon>
        <taxon>Frischella</taxon>
    </lineage>
</organism>
<dbReference type="InterPro" id="IPR050091">
    <property type="entry name" value="PKS_NRPS_Biosynth_Enz"/>
</dbReference>
<dbReference type="PROSITE" id="PS50075">
    <property type="entry name" value="CARRIER"/>
    <property type="match status" value="1"/>
</dbReference>
<dbReference type="Pfam" id="PF02801">
    <property type="entry name" value="Ketoacyl-synt_C"/>
    <property type="match status" value="1"/>
</dbReference>
<dbReference type="EMBL" id="CP009056">
    <property type="protein sequence ID" value="AJA44420.1"/>
    <property type="molecule type" value="Genomic_DNA"/>
</dbReference>
<dbReference type="GO" id="GO:0006633">
    <property type="term" value="P:fatty acid biosynthetic process"/>
    <property type="evidence" value="ECO:0007669"/>
    <property type="project" value="TreeGrafter"/>
</dbReference>
<dbReference type="Pfam" id="PF00109">
    <property type="entry name" value="ketoacyl-synt"/>
    <property type="match status" value="1"/>
</dbReference>
<dbReference type="PANTHER" id="PTHR43775:SF37">
    <property type="entry name" value="SI:DKEY-61P9.11"/>
    <property type="match status" value="1"/>
</dbReference>
<protein>
    <submittedName>
        <fullName evidence="6">Beta-ketoacyl synthase</fullName>
    </submittedName>
</protein>
<dbReference type="GO" id="GO:0005737">
    <property type="term" value="C:cytoplasm"/>
    <property type="evidence" value="ECO:0007669"/>
    <property type="project" value="TreeGrafter"/>
</dbReference>
<dbReference type="InterPro" id="IPR016039">
    <property type="entry name" value="Thiolase-like"/>
</dbReference>
<dbReference type="Proteomes" id="UP000030901">
    <property type="component" value="Chromosome"/>
</dbReference>
<evidence type="ECO:0000256" key="3">
    <source>
        <dbReference type="ARBA" id="ARBA00022679"/>
    </source>
</evidence>
<dbReference type="InterPro" id="IPR020841">
    <property type="entry name" value="PKS_Beta-ketoAc_synthase_dom"/>
</dbReference>
<dbReference type="Pfam" id="PF00550">
    <property type="entry name" value="PP-binding"/>
    <property type="match status" value="1"/>
</dbReference>
<dbReference type="KEGG" id="fpp:FPB0191_00589"/>
<dbReference type="CDD" id="cd00833">
    <property type="entry name" value="PKS"/>
    <property type="match status" value="1"/>
</dbReference>
<feature type="domain" description="Carrier" evidence="4">
    <location>
        <begin position="740"/>
        <end position="815"/>
    </location>
</feature>
<dbReference type="GO" id="GO:0004312">
    <property type="term" value="F:fatty acid synthase activity"/>
    <property type="evidence" value="ECO:0007669"/>
    <property type="project" value="TreeGrafter"/>
</dbReference>
<evidence type="ECO:0000256" key="1">
    <source>
        <dbReference type="ARBA" id="ARBA00022450"/>
    </source>
</evidence>
<dbReference type="Gene3D" id="3.40.47.10">
    <property type="match status" value="1"/>
</dbReference>
<dbReference type="InterPro" id="IPR036736">
    <property type="entry name" value="ACP-like_sf"/>
</dbReference>
<dbReference type="InterPro" id="IPR009081">
    <property type="entry name" value="PP-bd_ACP"/>
</dbReference>
<dbReference type="InterPro" id="IPR016035">
    <property type="entry name" value="Acyl_Trfase/lysoPLipase"/>
</dbReference>
<dbReference type="SUPFAM" id="SSF53901">
    <property type="entry name" value="Thiolase-like"/>
    <property type="match status" value="1"/>
</dbReference>
<evidence type="ECO:0000259" key="4">
    <source>
        <dbReference type="PROSITE" id="PS50075"/>
    </source>
</evidence>
<dbReference type="InterPro" id="IPR014030">
    <property type="entry name" value="Ketoacyl_synth_N"/>
</dbReference>
<dbReference type="Gene3D" id="1.10.1200.10">
    <property type="entry name" value="ACP-like"/>
    <property type="match status" value="1"/>
</dbReference>
<evidence type="ECO:0000256" key="2">
    <source>
        <dbReference type="ARBA" id="ARBA00022553"/>
    </source>
</evidence>
<dbReference type="GO" id="GO:0071770">
    <property type="term" value="P:DIM/DIP cell wall layer assembly"/>
    <property type="evidence" value="ECO:0007669"/>
    <property type="project" value="TreeGrafter"/>
</dbReference>
<dbReference type="OrthoDB" id="9778690at2"/>